<keyword evidence="4" id="KW-1185">Reference proteome</keyword>
<name>W6RZY0_9CLOT</name>
<dbReference type="Pfam" id="PF12850">
    <property type="entry name" value="Metallophos_2"/>
    <property type="match status" value="1"/>
</dbReference>
<dbReference type="PATRIC" id="fig|1216932.3.peg.3065"/>
<protein>
    <recommendedName>
        <fullName evidence="2">Calcineurin-like phosphoesterase domain-containing protein</fullName>
    </recommendedName>
</protein>
<evidence type="ECO:0000259" key="2">
    <source>
        <dbReference type="Pfam" id="PF12850"/>
    </source>
</evidence>
<evidence type="ECO:0000313" key="3">
    <source>
        <dbReference type="EMBL" id="CDM70216.1"/>
    </source>
</evidence>
<dbReference type="InterPro" id="IPR029052">
    <property type="entry name" value="Metallo-depent_PP-like"/>
</dbReference>
<evidence type="ECO:0000313" key="4">
    <source>
        <dbReference type="Proteomes" id="UP000019426"/>
    </source>
</evidence>
<dbReference type="SUPFAM" id="SSF56300">
    <property type="entry name" value="Metallo-dependent phosphatases"/>
    <property type="match status" value="1"/>
</dbReference>
<dbReference type="EMBL" id="HG917869">
    <property type="protein sequence ID" value="CDM70216.1"/>
    <property type="molecule type" value="Genomic_DNA"/>
</dbReference>
<evidence type="ECO:0000256" key="1">
    <source>
        <dbReference type="ARBA" id="ARBA00008950"/>
    </source>
</evidence>
<dbReference type="Proteomes" id="UP000019426">
    <property type="component" value="Chromosome M2/40_rep2"/>
</dbReference>
<dbReference type="STRING" id="1216932.CM240_3099"/>
<organism evidence="3 4">
    <name type="scientific">Clostridium bornimense</name>
    <dbReference type="NCBI Taxonomy" id="1216932"/>
    <lineage>
        <taxon>Bacteria</taxon>
        <taxon>Bacillati</taxon>
        <taxon>Bacillota</taxon>
        <taxon>Clostridia</taxon>
        <taxon>Eubacteriales</taxon>
        <taxon>Clostridiaceae</taxon>
        <taxon>Clostridium</taxon>
    </lineage>
</organism>
<feature type="domain" description="Calcineurin-like phosphoesterase" evidence="2">
    <location>
        <begin position="1"/>
        <end position="33"/>
    </location>
</feature>
<dbReference type="InterPro" id="IPR024654">
    <property type="entry name" value="Calcineurin-like_PHP_lpxH"/>
</dbReference>
<comment type="similarity">
    <text evidence="1">Belongs to the metallophosphoesterase superfamily. YfcE family.</text>
</comment>
<dbReference type="AlphaFoldDB" id="W6RZY0"/>
<dbReference type="Gene3D" id="3.60.21.10">
    <property type="match status" value="1"/>
</dbReference>
<dbReference type="HOGENOM" id="CLU_3370440_0_0_9"/>
<sequence>MKLGIISDTHGILRDEVIENLKGCDYIIHGGDVLYRNLRK</sequence>
<accession>W6RZY0</accession>
<dbReference type="KEGG" id="clt:CM240_3099"/>
<reference evidence="3 4" key="1">
    <citation type="submission" date="2013-11" db="EMBL/GenBank/DDBJ databases">
        <title>Complete genome sequence of Clostridum sp. M2/40.</title>
        <authorList>
            <person name="Wibberg D."/>
            <person name="Puehler A."/>
            <person name="Schlueter A."/>
        </authorList>
    </citation>
    <scope>NUCLEOTIDE SEQUENCE [LARGE SCALE GENOMIC DNA]</scope>
    <source>
        <strain evidence="4">M2/40</strain>
    </source>
</reference>
<gene>
    <name evidence="3" type="ORF">CM240_3099</name>
</gene>
<proteinExistence type="inferred from homology"/>